<gene>
    <name evidence="1" type="ORF">DERYTH_LOCUS4253</name>
</gene>
<dbReference type="Proteomes" id="UP000789405">
    <property type="component" value="Unassembled WGS sequence"/>
</dbReference>
<reference evidence="1" key="1">
    <citation type="submission" date="2021-06" db="EMBL/GenBank/DDBJ databases">
        <authorList>
            <person name="Kallberg Y."/>
            <person name="Tangrot J."/>
            <person name="Rosling A."/>
        </authorList>
    </citation>
    <scope>NUCLEOTIDE SEQUENCE</scope>
    <source>
        <strain evidence="1">MA453B</strain>
    </source>
</reference>
<evidence type="ECO:0000313" key="2">
    <source>
        <dbReference type="Proteomes" id="UP000789405"/>
    </source>
</evidence>
<evidence type="ECO:0000313" key="1">
    <source>
        <dbReference type="EMBL" id="CAG8529060.1"/>
    </source>
</evidence>
<comment type="caution">
    <text evidence="1">The sequence shown here is derived from an EMBL/GenBank/DDBJ whole genome shotgun (WGS) entry which is preliminary data.</text>
</comment>
<proteinExistence type="predicted"/>
<feature type="non-terminal residue" evidence="1">
    <location>
        <position position="137"/>
    </location>
</feature>
<dbReference type="AlphaFoldDB" id="A0A9N9AFK9"/>
<accession>A0A9N9AFK9</accession>
<keyword evidence="2" id="KW-1185">Reference proteome</keyword>
<protein>
    <submittedName>
        <fullName evidence="1">24019_t:CDS:1</fullName>
    </submittedName>
</protein>
<dbReference type="EMBL" id="CAJVPY010001608">
    <property type="protein sequence ID" value="CAG8529060.1"/>
    <property type="molecule type" value="Genomic_DNA"/>
</dbReference>
<name>A0A9N9AFK9_9GLOM</name>
<sequence>LPNYLHQPCCNKPSLTVTFEGSNIYGLPYYEIEKVGYVYFSSVTEAYNFFINMKDKSYPSPQKINDVVTFKASFYPNVNNENLIETVSFIPYGVQELSDCFEISISTPRIIDLKNFSTKIKSDNQNIVISGEFPPQN</sequence>
<organism evidence="1 2">
    <name type="scientific">Dentiscutata erythropus</name>
    <dbReference type="NCBI Taxonomy" id="1348616"/>
    <lineage>
        <taxon>Eukaryota</taxon>
        <taxon>Fungi</taxon>
        <taxon>Fungi incertae sedis</taxon>
        <taxon>Mucoromycota</taxon>
        <taxon>Glomeromycotina</taxon>
        <taxon>Glomeromycetes</taxon>
        <taxon>Diversisporales</taxon>
        <taxon>Gigasporaceae</taxon>
        <taxon>Dentiscutata</taxon>
    </lineage>
</organism>